<proteinExistence type="predicted"/>
<name>A0AAP2Z5C3_9EURY</name>
<dbReference type="Proteomes" id="UP001321047">
    <property type="component" value="Unassembled WGS sequence"/>
</dbReference>
<evidence type="ECO:0000313" key="1">
    <source>
        <dbReference type="EMBL" id="MCU4750961.1"/>
    </source>
</evidence>
<dbReference type="RefSeq" id="WP_342807216.1">
    <property type="nucleotide sequence ID" value="NZ_JAOPJZ010000002.1"/>
</dbReference>
<sequence length="58" mass="6798">MRFSQIVPKWFARFERFTHTTRIARRYIETPPGLEAVAHRSLRSVQERAVGVGQWAAQ</sequence>
<dbReference type="EMBL" id="JAOPJZ010000002">
    <property type="protein sequence ID" value="MCU4750961.1"/>
    <property type="molecule type" value="Genomic_DNA"/>
</dbReference>
<protein>
    <submittedName>
        <fullName evidence="1">Uncharacterized protein</fullName>
    </submittedName>
</protein>
<keyword evidence="2" id="KW-1185">Reference proteome</keyword>
<reference evidence="1 2" key="1">
    <citation type="submission" date="2022-09" db="EMBL/GenBank/DDBJ databases">
        <title>Enrichment on poylsaccharides allowed isolation of novel metabolic and taxonomic groups of Haloarchaea.</title>
        <authorList>
            <person name="Sorokin D.Y."/>
            <person name="Elcheninov A.G."/>
            <person name="Khizhniak T.V."/>
            <person name="Kolganova T.V."/>
            <person name="Kublanov I.V."/>
        </authorList>
    </citation>
    <scope>NUCLEOTIDE SEQUENCE [LARGE SCALE GENOMIC DNA]</scope>
    <source>
        <strain evidence="1 2">AArc-curdl1</strain>
    </source>
</reference>
<gene>
    <name evidence="1" type="ORF">OB919_03015</name>
</gene>
<comment type="caution">
    <text evidence="1">The sequence shown here is derived from an EMBL/GenBank/DDBJ whole genome shotgun (WGS) entry which is preliminary data.</text>
</comment>
<evidence type="ECO:0000313" key="2">
    <source>
        <dbReference type="Proteomes" id="UP001321047"/>
    </source>
</evidence>
<accession>A0AAP2Z5C3</accession>
<dbReference type="AlphaFoldDB" id="A0AAP2Z5C3"/>
<organism evidence="1 2">
    <name type="scientific">Natronosalvus hydrolyticus</name>
    <dbReference type="NCBI Taxonomy" id="2979988"/>
    <lineage>
        <taxon>Archaea</taxon>
        <taxon>Methanobacteriati</taxon>
        <taxon>Methanobacteriota</taxon>
        <taxon>Stenosarchaea group</taxon>
        <taxon>Halobacteria</taxon>
        <taxon>Halobacteriales</taxon>
        <taxon>Natrialbaceae</taxon>
        <taxon>Natronosalvus</taxon>
    </lineage>
</organism>